<sequence length="148" mass="16412">MDNTANHADESPDASHRTFLAMVTIASILVNYACLFLLCSPPSPRKGGRNHNTREPAVTVVSLVTIAGMSALYLAVGTEGIVRELYNRKGMMIFGGFANSTAFLLRSARLQRSYGQGIFRRYFLAFWTGFMLQGWLGLVWRAMGFHDA</sequence>
<feature type="transmembrane region" description="Helical" evidence="1">
    <location>
        <begin position="19"/>
        <end position="38"/>
    </location>
</feature>
<keyword evidence="1" id="KW-0812">Transmembrane</keyword>
<evidence type="ECO:0000313" key="3">
    <source>
        <dbReference type="Proteomes" id="UP001408356"/>
    </source>
</evidence>
<feature type="transmembrane region" description="Helical" evidence="1">
    <location>
        <begin position="91"/>
        <end position="110"/>
    </location>
</feature>
<name>A0ABR2VGR9_9PEZI</name>
<comment type="caution">
    <text evidence="2">The sequence shown here is derived from an EMBL/GenBank/DDBJ whole genome shotgun (WGS) entry which is preliminary data.</text>
</comment>
<feature type="transmembrane region" description="Helical" evidence="1">
    <location>
        <begin position="58"/>
        <end position="76"/>
    </location>
</feature>
<gene>
    <name evidence="2" type="ORF">SUNI508_12591</name>
</gene>
<feature type="transmembrane region" description="Helical" evidence="1">
    <location>
        <begin position="122"/>
        <end position="143"/>
    </location>
</feature>
<evidence type="ECO:0000256" key="1">
    <source>
        <dbReference type="SAM" id="Phobius"/>
    </source>
</evidence>
<keyword evidence="3" id="KW-1185">Reference proteome</keyword>
<dbReference type="Proteomes" id="UP001408356">
    <property type="component" value="Unassembled WGS sequence"/>
</dbReference>
<reference evidence="2 3" key="1">
    <citation type="journal article" date="2024" name="J. Plant Pathol.">
        <title>Sequence and assembly of the genome of Seiridium unicorne, isolate CBS 538.82, causal agent of cypress canker disease.</title>
        <authorList>
            <person name="Scali E."/>
            <person name="Rocca G.D."/>
            <person name="Danti R."/>
            <person name="Garbelotto M."/>
            <person name="Barberini S."/>
            <person name="Baroncelli R."/>
            <person name="Emiliani G."/>
        </authorList>
    </citation>
    <scope>NUCLEOTIDE SEQUENCE [LARGE SCALE GENOMIC DNA]</scope>
    <source>
        <strain evidence="2 3">BM-138-508</strain>
    </source>
</reference>
<organism evidence="2 3">
    <name type="scientific">Seiridium unicorne</name>
    <dbReference type="NCBI Taxonomy" id="138068"/>
    <lineage>
        <taxon>Eukaryota</taxon>
        <taxon>Fungi</taxon>
        <taxon>Dikarya</taxon>
        <taxon>Ascomycota</taxon>
        <taxon>Pezizomycotina</taxon>
        <taxon>Sordariomycetes</taxon>
        <taxon>Xylariomycetidae</taxon>
        <taxon>Amphisphaeriales</taxon>
        <taxon>Sporocadaceae</taxon>
        <taxon>Seiridium</taxon>
    </lineage>
</organism>
<protein>
    <submittedName>
        <fullName evidence="2">Uncharacterized protein</fullName>
    </submittedName>
</protein>
<keyword evidence="1" id="KW-0472">Membrane</keyword>
<dbReference type="EMBL" id="JARVKF010000005">
    <property type="protein sequence ID" value="KAK9426137.1"/>
    <property type="molecule type" value="Genomic_DNA"/>
</dbReference>
<accession>A0ABR2VGR9</accession>
<proteinExistence type="predicted"/>
<evidence type="ECO:0000313" key="2">
    <source>
        <dbReference type="EMBL" id="KAK9426137.1"/>
    </source>
</evidence>
<keyword evidence="1" id="KW-1133">Transmembrane helix</keyword>